<evidence type="ECO:0000256" key="1">
    <source>
        <dbReference type="SAM" id="MobiDB-lite"/>
    </source>
</evidence>
<dbReference type="Proteomes" id="UP000187012">
    <property type="component" value="Unassembled WGS sequence"/>
</dbReference>
<gene>
    <name evidence="2" type="ORF">BN2475_640022</name>
</gene>
<dbReference type="Pfam" id="PF08811">
    <property type="entry name" value="DUF1800"/>
    <property type="match status" value="1"/>
</dbReference>
<name>A0A1N7SG11_9BURK</name>
<dbReference type="AlphaFoldDB" id="A0A1N7SG11"/>
<keyword evidence="3" id="KW-1185">Reference proteome</keyword>
<dbReference type="RefSeq" id="WP_094782296.1">
    <property type="nucleotide sequence ID" value="NZ_CYGX02000064.1"/>
</dbReference>
<evidence type="ECO:0000313" key="2">
    <source>
        <dbReference type="EMBL" id="SIT46284.1"/>
    </source>
</evidence>
<dbReference type="STRING" id="1247936.BN2475_640022"/>
<dbReference type="EMBL" id="CYGX02000064">
    <property type="protein sequence ID" value="SIT46284.1"/>
    <property type="molecule type" value="Genomic_DNA"/>
</dbReference>
<organism evidence="2 3">
    <name type="scientific">Paraburkholderia ribeironis</name>
    <dbReference type="NCBI Taxonomy" id="1247936"/>
    <lineage>
        <taxon>Bacteria</taxon>
        <taxon>Pseudomonadati</taxon>
        <taxon>Pseudomonadota</taxon>
        <taxon>Betaproteobacteria</taxon>
        <taxon>Burkholderiales</taxon>
        <taxon>Burkholderiaceae</taxon>
        <taxon>Paraburkholderia</taxon>
    </lineage>
</organism>
<dbReference type="InterPro" id="IPR014917">
    <property type="entry name" value="DUF1800"/>
</dbReference>
<reference evidence="2 3" key="1">
    <citation type="submission" date="2016-12" db="EMBL/GenBank/DDBJ databases">
        <authorList>
            <person name="Song W.-J."/>
            <person name="Kurnit D.M."/>
        </authorList>
    </citation>
    <scope>NUCLEOTIDE SEQUENCE [LARGE SCALE GENOMIC DNA]</scope>
    <source>
        <strain evidence="2 3">STM7296</strain>
    </source>
</reference>
<sequence>MTHSPNLTAAAIALNRFGLGARPDDTPPTDPQGWLLAQFEQYEPLPTAWASQPGSVALSTELAQQRMQFEQQARQKPEEGAAGGASSGVSGDLADARSMALAGARTLARANAQSISQDNPQTSPQSATQSAAQSATQSEKQIARHNERKTIRVEILDMYRASVNARVTSALSTPTPFVERLVHFWANHFAVSTEKPGVAALAGSFEAEAIRPHVLGRFEDMLVAVERHPAMQLFLDQPRSVGPDSVAAIRAAQRNPERKRGLNENLAREIMELHTLGVRSGYSQEDVTEFARALTGWSLAGNSTNAANPAKAASLGNMGNIGNANAHAMQPNAAPGTFVFRAALHEPGSRTIMGRSYDQAGEQQALAILHDLAHAPATAQHIGVKLARHFVGDNPPPDVSARLASAFEHSGGDLPTVYRALLDTPQAWSATAVKFKTPWEWAISSMRGLGWRDPGTLQSAPILTQLGQPVWRPGSPAGYDDIAASWAAPDALVRRVEMAQRFAARVGDRLDARSLGETLLAGSLSAPTAAAVSRAESVSTAIALLLVSPDFQRR</sequence>
<accession>A0A1N7SG11</accession>
<proteinExistence type="predicted"/>
<evidence type="ECO:0000313" key="3">
    <source>
        <dbReference type="Proteomes" id="UP000187012"/>
    </source>
</evidence>
<feature type="region of interest" description="Disordered" evidence="1">
    <location>
        <begin position="67"/>
        <end position="91"/>
    </location>
</feature>
<dbReference type="OrthoDB" id="9772295at2"/>
<evidence type="ECO:0008006" key="4">
    <source>
        <dbReference type="Google" id="ProtNLM"/>
    </source>
</evidence>
<feature type="region of interest" description="Disordered" evidence="1">
    <location>
        <begin position="111"/>
        <end position="146"/>
    </location>
</feature>
<feature type="compositionally biased region" description="Low complexity" evidence="1">
    <location>
        <begin position="120"/>
        <end position="138"/>
    </location>
</feature>
<protein>
    <recommendedName>
        <fullName evidence="4">DUF1800 domain-containing protein</fullName>
    </recommendedName>
</protein>